<proteinExistence type="predicted"/>
<keyword evidence="3" id="KW-1185">Reference proteome</keyword>
<evidence type="ECO:0000256" key="1">
    <source>
        <dbReference type="SAM" id="SignalP"/>
    </source>
</evidence>
<sequence length="190" mass="20680">MIGRIAFAAATLLFATSAMAVDKNGVTFSGASSVTVLKTINSYKDIKPTSSKNKLTFAIDRHGNSDAANLFKSGLYMMNMDNFLPSFKKANLAAEMDLKFTINGKDYTVSSLRLAQYHDGWNNPWAIGGKNCIMLGRNVTVNKSKASTVMGCSALDENNKRVTLFFQTVADNKSLNYDEIKVSEGAYGSL</sequence>
<evidence type="ECO:0008006" key="4">
    <source>
        <dbReference type="Google" id="ProtNLM"/>
    </source>
</evidence>
<keyword evidence="1" id="KW-0732">Signal</keyword>
<feature type="signal peptide" evidence="1">
    <location>
        <begin position="1"/>
        <end position="20"/>
    </location>
</feature>
<comment type="caution">
    <text evidence="2">The sequence shown here is derived from an EMBL/GenBank/DDBJ whole genome shotgun (WGS) entry which is preliminary data.</text>
</comment>
<name>A0A1I4E0W3_9HYPH</name>
<dbReference type="EMBL" id="FOSK01000013">
    <property type="protein sequence ID" value="SFK98006.1"/>
    <property type="molecule type" value="Genomic_DNA"/>
</dbReference>
<accession>A0A1I4E0W3</accession>
<dbReference type="Proteomes" id="UP000199598">
    <property type="component" value="Unassembled WGS sequence"/>
</dbReference>
<gene>
    <name evidence="2" type="ORF">SAMN04488518_11334</name>
</gene>
<reference evidence="2 3" key="1">
    <citation type="submission" date="2016-10" db="EMBL/GenBank/DDBJ databases">
        <authorList>
            <person name="Varghese N."/>
            <person name="Submissions S."/>
        </authorList>
    </citation>
    <scope>NUCLEOTIDE SEQUENCE [LARGE SCALE GENOMIC DNA]</scope>
    <source>
        <strain evidence="2 3">DSM 16392</strain>
    </source>
</reference>
<evidence type="ECO:0000313" key="2">
    <source>
        <dbReference type="EMBL" id="SFK98006.1"/>
    </source>
</evidence>
<dbReference type="RefSeq" id="WP_093522582.1">
    <property type="nucleotide sequence ID" value="NZ_FOSK01000013.1"/>
</dbReference>
<organism evidence="2 3">
    <name type="scientific">Pseudovibrio ascidiaceicola</name>
    <dbReference type="NCBI Taxonomy" id="285279"/>
    <lineage>
        <taxon>Bacteria</taxon>
        <taxon>Pseudomonadati</taxon>
        <taxon>Pseudomonadota</taxon>
        <taxon>Alphaproteobacteria</taxon>
        <taxon>Hyphomicrobiales</taxon>
        <taxon>Stappiaceae</taxon>
        <taxon>Pseudovibrio</taxon>
    </lineage>
</organism>
<feature type="chain" id="PRO_5046493108" description="DUF4412 domain-containing protein" evidence="1">
    <location>
        <begin position="21"/>
        <end position="190"/>
    </location>
</feature>
<protein>
    <recommendedName>
        <fullName evidence="4">DUF4412 domain-containing protein</fullName>
    </recommendedName>
</protein>
<evidence type="ECO:0000313" key="3">
    <source>
        <dbReference type="Proteomes" id="UP000199598"/>
    </source>
</evidence>